<dbReference type="GO" id="GO:0016301">
    <property type="term" value="F:kinase activity"/>
    <property type="evidence" value="ECO:0007669"/>
    <property type="project" value="UniProtKB-KW"/>
</dbReference>
<dbReference type="ExpressionAtlas" id="A0A1D6PD26">
    <property type="expression patterns" value="baseline and differential"/>
</dbReference>
<keyword evidence="2" id="KW-0418">Kinase</keyword>
<evidence type="ECO:0000313" key="2">
    <source>
        <dbReference type="EMBL" id="AQL07500.1"/>
    </source>
</evidence>
<accession>A0A1D6PD26</accession>
<dbReference type="Gene3D" id="3.30.200.20">
    <property type="entry name" value="Phosphorylase Kinase, domain 1"/>
    <property type="match status" value="1"/>
</dbReference>
<keyword evidence="2" id="KW-0808">Transferase</keyword>
<protein>
    <submittedName>
        <fullName evidence="2">MAP kinase1</fullName>
    </submittedName>
</protein>
<dbReference type="EMBL" id="CM000785">
    <property type="protein sequence ID" value="AQL07500.1"/>
    <property type="molecule type" value="Genomic_DNA"/>
</dbReference>
<organism evidence="2">
    <name type="scientific">Zea mays</name>
    <name type="common">Maize</name>
    <dbReference type="NCBI Taxonomy" id="4577"/>
    <lineage>
        <taxon>Eukaryota</taxon>
        <taxon>Viridiplantae</taxon>
        <taxon>Streptophyta</taxon>
        <taxon>Embryophyta</taxon>
        <taxon>Tracheophyta</taxon>
        <taxon>Spermatophyta</taxon>
        <taxon>Magnoliopsida</taxon>
        <taxon>Liliopsida</taxon>
        <taxon>Poales</taxon>
        <taxon>Poaceae</taxon>
        <taxon>PACMAD clade</taxon>
        <taxon>Panicoideae</taxon>
        <taxon>Andropogonodae</taxon>
        <taxon>Andropogoneae</taxon>
        <taxon>Tripsacinae</taxon>
        <taxon>Zea</taxon>
    </lineage>
</organism>
<dbReference type="AlphaFoldDB" id="A0A1D6PD26"/>
<sequence>MSGGGVDGAPVAEFRQTVTHGGRFLQYNIFGNLFEITHKYQPPIMPIGRGAYGIVCGRGAGAPVPGTATRRRRRAHLHGPVLVRLRAAGSDGRPNEAADIQRGHRTQPQLPILAS</sequence>
<feature type="compositionally biased region" description="Basic and acidic residues" evidence="1">
    <location>
        <begin position="93"/>
        <end position="102"/>
    </location>
</feature>
<evidence type="ECO:0000256" key="1">
    <source>
        <dbReference type="SAM" id="MobiDB-lite"/>
    </source>
</evidence>
<name>A0A1D6PD26_MAIZE</name>
<reference evidence="2" key="1">
    <citation type="submission" date="2015-12" db="EMBL/GenBank/DDBJ databases">
        <title>Update maize B73 reference genome by single molecule sequencing technologies.</title>
        <authorList>
            <consortium name="Maize Genome Sequencing Project"/>
            <person name="Ware D."/>
        </authorList>
    </citation>
    <scope>NUCLEOTIDE SEQUENCE</scope>
    <source>
        <tissue evidence="2">Seedling</tissue>
    </source>
</reference>
<proteinExistence type="predicted"/>
<gene>
    <name evidence="2" type="ORF">ZEAMMB73_Zm00001d047758</name>
</gene>
<feature type="region of interest" description="Disordered" evidence="1">
    <location>
        <begin position="88"/>
        <end position="115"/>
    </location>
</feature>